<dbReference type="PATRIC" id="fig|1267003.4.peg.2267"/>
<comment type="caution">
    <text evidence="2">The sequence shown here is derived from an EMBL/GenBank/DDBJ whole genome shotgun (WGS) entry which is preliminary data.</text>
</comment>
<reference evidence="2 3" key="1">
    <citation type="journal article" date="2015" name="Genome Announc.">
        <title>Expanding the biotechnology potential of lactobacilli through comparative genomics of 213 strains and associated genera.</title>
        <authorList>
            <person name="Sun Z."/>
            <person name="Harris H.M."/>
            <person name="McCann A."/>
            <person name="Guo C."/>
            <person name="Argimon S."/>
            <person name="Zhang W."/>
            <person name="Yang X."/>
            <person name="Jeffery I.B."/>
            <person name="Cooney J.C."/>
            <person name="Kagawa T.F."/>
            <person name="Liu W."/>
            <person name="Song Y."/>
            <person name="Salvetti E."/>
            <person name="Wrobel A."/>
            <person name="Rasinkangas P."/>
            <person name="Parkhill J."/>
            <person name="Rea M.C."/>
            <person name="O'Sullivan O."/>
            <person name="Ritari J."/>
            <person name="Douillard F.P."/>
            <person name="Paul Ross R."/>
            <person name="Yang R."/>
            <person name="Briner A.E."/>
            <person name="Felis G.E."/>
            <person name="de Vos W.M."/>
            <person name="Barrangou R."/>
            <person name="Klaenhammer T.R."/>
            <person name="Caufield P.W."/>
            <person name="Cui Y."/>
            <person name="Zhang H."/>
            <person name="O'Toole P.W."/>
        </authorList>
    </citation>
    <scope>NUCLEOTIDE SEQUENCE [LARGE SCALE GENOMIC DNA]</scope>
    <source>
        <strain evidence="2 3">ATCC 53295</strain>
    </source>
</reference>
<dbReference type="EMBL" id="AZCZ01000073">
    <property type="protein sequence ID" value="KRK33237.1"/>
    <property type="molecule type" value="Genomic_DNA"/>
</dbReference>
<sequence>MVSMKKIISLALLLLLVGAGLLVVPHLTAARPAQTATTTAKRPSKKPTVPKLTRNDLQHSKALTYSSIIYFAVKHSKLQRWQEVSDFKLGWQVEIYPRNGQTKYLVWPDQHIQDSAKNLAPNWFRFKDSQHVLYDSMIVHSFRKDQTKTASLTEIVKQINTDHAAAKVRAMPQRLSVVTHK</sequence>
<dbReference type="eggNOG" id="ENOG5030A9F">
    <property type="taxonomic scope" value="Bacteria"/>
</dbReference>
<evidence type="ECO:0000256" key="1">
    <source>
        <dbReference type="SAM" id="MobiDB-lite"/>
    </source>
</evidence>
<evidence type="ECO:0000313" key="3">
    <source>
        <dbReference type="Proteomes" id="UP000051176"/>
    </source>
</evidence>
<organism evidence="2 3">
    <name type="scientific">Levilactobacillus parabrevis ATCC 53295</name>
    <dbReference type="NCBI Taxonomy" id="1267003"/>
    <lineage>
        <taxon>Bacteria</taxon>
        <taxon>Bacillati</taxon>
        <taxon>Bacillota</taxon>
        <taxon>Bacilli</taxon>
        <taxon>Lactobacillales</taxon>
        <taxon>Lactobacillaceae</taxon>
        <taxon>Levilactobacillus</taxon>
    </lineage>
</organism>
<keyword evidence="3" id="KW-1185">Reference proteome</keyword>
<gene>
    <name evidence="2" type="ORF">FD07_GL002152</name>
</gene>
<protein>
    <submittedName>
        <fullName evidence="2">Uncharacterized protein</fullName>
    </submittedName>
</protein>
<accession>A0A0R1GGR8</accession>
<dbReference type="Proteomes" id="UP000051176">
    <property type="component" value="Unassembled WGS sequence"/>
</dbReference>
<feature type="region of interest" description="Disordered" evidence="1">
    <location>
        <begin position="33"/>
        <end position="52"/>
    </location>
</feature>
<name>A0A0R1GGR8_9LACO</name>
<proteinExistence type="predicted"/>
<dbReference type="AlphaFoldDB" id="A0A0R1GGR8"/>
<evidence type="ECO:0000313" key="2">
    <source>
        <dbReference type="EMBL" id="KRK33237.1"/>
    </source>
</evidence>